<feature type="compositionally biased region" description="Polar residues" evidence="1">
    <location>
        <begin position="108"/>
        <end position="123"/>
    </location>
</feature>
<gene>
    <name evidence="3" type="ORF">DAKH74_037650</name>
</gene>
<sequence length="584" mass="63192">MSHHSSSSSPPWDLQQRASLFIDEGVIEPPQLAGSADNDDHNGSGLSVIIDDTRADVLSTGTLNTSGVDTPEGSSSIGSSSSAQRDNNHNTVRQDLSLAQSSLHDFSSPLANKSIRPQESNGLPSRDDSSANTVSTSALGGDTSNLTRNAPANHSNSRDSDGPADHSGISLDPMVLNDFDALLGSTPLHHTSDRHEQRHSRPLSSLYQYDETIEPDIEEAVELLKREMRVDSARITRITEGELEAVADATADADVSRQSVEFKPQAFHLMSKSSVITEPPPSPGIVHAPRSPSLINKFIVNNMPEEEGTENHAHNPRQSGFDPATFLALASSESHSPNKNVNRLSGGIPKIPVLRRVSGPSKWARTTSLTDSAGVTPVKVSTMSPLSRTHQPQGLVNSTTAQGTQLAFNRQSDAHTHTAIQPIPETQSLASPAESVAHHHLSNTHINNNIQEPSTALSENAHLVDLPQQRLNNSSVESFDSRELKFSDIYSLQRVLLTIAACIVCPAAFFMIGAGSRAGVNDYRLMRLILNREHRIGLLKGFIWDVRVNWFRHLCLALGVFELMAIGVCIGVGFGVGLRNERRT</sequence>
<keyword evidence="2" id="KW-0812">Transmembrane</keyword>
<feature type="region of interest" description="Disordered" evidence="1">
    <location>
        <begin position="61"/>
        <end position="88"/>
    </location>
</feature>
<name>A0AAV5RZV8_MAUHU</name>
<protein>
    <submittedName>
        <fullName evidence="3">Bud8 protein</fullName>
    </submittedName>
</protein>
<keyword evidence="2" id="KW-0472">Membrane</keyword>
<evidence type="ECO:0000256" key="2">
    <source>
        <dbReference type="SAM" id="Phobius"/>
    </source>
</evidence>
<feature type="compositionally biased region" description="Polar residues" evidence="1">
    <location>
        <begin position="130"/>
        <end position="155"/>
    </location>
</feature>
<feature type="transmembrane region" description="Helical" evidence="2">
    <location>
        <begin position="495"/>
        <end position="516"/>
    </location>
</feature>
<comment type="caution">
    <text evidence="3">The sequence shown here is derived from an EMBL/GenBank/DDBJ whole genome shotgun (WGS) entry which is preliminary data.</text>
</comment>
<dbReference type="AlphaFoldDB" id="A0AAV5RZV8"/>
<dbReference type="Proteomes" id="UP001377567">
    <property type="component" value="Unassembled WGS sequence"/>
</dbReference>
<organism evidence="3 4">
    <name type="scientific">Maudiozyma humilis</name>
    <name type="common">Sour dough yeast</name>
    <name type="synonym">Kazachstania humilis</name>
    <dbReference type="NCBI Taxonomy" id="51915"/>
    <lineage>
        <taxon>Eukaryota</taxon>
        <taxon>Fungi</taxon>
        <taxon>Dikarya</taxon>
        <taxon>Ascomycota</taxon>
        <taxon>Saccharomycotina</taxon>
        <taxon>Saccharomycetes</taxon>
        <taxon>Saccharomycetales</taxon>
        <taxon>Saccharomycetaceae</taxon>
        <taxon>Maudiozyma</taxon>
    </lineage>
</organism>
<accession>A0AAV5RZV8</accession>
<feature type="compositionally biased region" description="Low complexity" evidence="1">
    <location>
        <begin position="73"/>
        <end position="82"/>
    </location>
</feature>
<reference evidence="3 4" key="1">
    <citation type="journal article" date="2023" name="Elife">
        <title>Identification of key yeast species and microbe-microbe interactions impacting larval growth of Drosophila in the wild.</title>
        <authorList>
            <person name="Mure A."/>
            <person name="Sugiura Y."/>
            <person name="Maeda R."/>
            <person name="Honda K."/>
            <person name="Sakurai N."/>
            <person name="Takahashi Y."/>
            <person name="Watada M."/>
            <person name="Katoh T."/>
            <person name="Gotoh A."/>
            <person name="Gotoh Y."/>
            <person name="Taniguchi I."/>
            <person name="Nakamura K."/>
            <person name="Hayashi T."/>
            <person name="Katayama T."/>
            <person name="Uemura T."/>
            <person name="Hattori Y."/>
        </authorList>
    </citation>
    <scope>NUCLEOTIDE SEQUENCE [LARGE SCALE GENOMIC DNA]</scope>
    <source>
        <strain evidence="3 4">KH-74</strain>
    </source>
</reference>
<proteinExistence type="predicted"/>
<feature type="region of interest" description="Disordered" evidence="1">
    <location>
        <begin position="108"/>
        <end position="171"/>
    </location>
</feature>
<evidence type="ECO:0000256" key="1">
    <source>
        <dbReference type="SAM" id="MobiDB-lite"/>
    </source>
</evidence>
<keyword evidence="4" id="KW-1185">Reference proteome</keyword>
<keyword evidence="2" id="KW-1133">Transmembrane helix</keyword>
<feature type="transmembrane region" description="Helical" evidence="2">
    <location>
        <begin position="550"/>
        <end position="578"/>
    </location>
</feature>
<evidence type="ECO:0000313" key="3">
    <source>
        <dbReference type="EMBL" id="GMM57149.1"/>
    </source>
</evidence>
<evidence type="ECO:0000313" key="4">
    <source>
        <dbReference type="Proteomes" id="UP001377567"/>
    </source>
</evidence>
<dbReference type="EMBL" id="BTGD01000011">
    <property type="protein sequence ID" value="GMM57149.1"/>
    <property type="molecule type" value="Genomic_DNA"/>
</dbReference>